<name>A0A9P4SIA6_9PEZI</name>
<evidence type="ECO:0000313" key="2">
    <source>
        <dbReference type="Proteomes" id="UP000799429"/>
    </source>
</evidence>
<evidence type="ECO:0008006" key="3">
    <source>
        <dbReference type="Google" id="ProtNLM"/>
    </source>
</evidence>
<organism evidence="1 2">
    <name type="scientific">Patellaria atrata CBS 101060</name>
    <dbReference type="NCBI Taxonomy" id="1346257"/>
    <lineage>
        <taxon>Eukaryota</taxon>
        <taxon>Fungi</taxon>
        <taxon>Dikarya</taxon>
        <taxon>Ascomycota</taxon>
        <taxon>Pezizomycotina</taxon>
        <taxon>Dothideomycetes</taxon>
        <taxon>Dothideomycetes incertae sedis</taxon>
        <taxon>Patellariales</taxon>
        <taxon>Patellariaceae</taxon>
        <taxon>Patellaria</taxon>
    </lineage>
</organism>
<comment type="caution">
    <text evidence="1">The sequence shown here is derived from an EMBL/GenBank/DDBJ whole genome shotgun (WGS) entry which is preliminary data.</text>
</comment>
<evidence type="ECO:0000313" key="1">
    <source>
        <dbReference type="EMBL" id="KAF2842332.1"/>
    </source>
</evidence>
<reference evidence="1" key="1">
    <citation type="journal article" date="2020" name="Stud. Mycol.">
        <title>101 Dothideomycetes genomes: a test case for predicting lifestyles and emergence of pathogens.</title>
        <authorList>
            <person name="Haridas S."/>
            <person name="Albert R."/>
            <person name="Binder M."/>
            <person name="Bloem J."/>
            <person name="Labutti K."/>
            <person name="Salamov A."/>
            <person name="Andreopoulos B."/>
            <person name="Baker S."/>
            <person name="Barry K."/>
            <person name="Bills G."/>
            <person name="Bluhm B."/>
            <person name="Cannon C."/>
            <person name="Castanera R."/>
            <person name="Culley D."/>
            <person name="Daum C."/>
            <person name="Ezra D."/>
            <person name="Gonzalez J."/>
            <person name="Henrissat B."/>
            <person name="Kuo A."/>
            <person name="Liang C."/>
            <person name="Lipzen A."/>
            <person name="Lutzoni F."/>
            <person name="Magnuson J."/>
            <person name="Mondo S."/>
            <person name="Nolan M."/>
            <person name="Ohm R."/>
            <person name="Pangilinan J."/>
            <person name="Park H.-J."/>
            <person name="Ramirez L."/>
            <person name="Alfaro M."/>
            <person name="Sun H."/>
            <person name="Tritt A."/>
            <person name="Yoshinaga Y."/>
            <person name="Zwiers L.-H."/>
            <person name="Turgeon B."/>
            <person name="Goodwin S."/>
            <person name="Spatafora J."/>
            <person name="Crous P."/>
            <person name="Grigoriev I."/>
        </authorList>
    </citation>
    <scope>NUCLEOTIDE SEQUENCE</scope>
    <source>
        <strain evidence="1">CBS 101060</strain>
    </source>
</reference>
<dbReference type="Proteomes" id="UP000799429">
    <property type="component" value="Unassembled WGS sequence"/>
</dbReference>
<dbReference type="AlphaFoldDB" id="A0A9P4SIA6"/>
<keyword evidence="2" id="KW-1185">Reference proteome</keyword>
<accession>A0A9P4SIA6</accession>
<protein>
    <recommendedName>
        <fullName evidence="3">F-box domain-containing protein</fullName>
    </recommendedName>
</protein>
<dbReference type="EMBL" id="MU006090">
    <property type="protein sequence ID" value="KAF2842332.1"/>
    <property type="molecule type" value="Genomic_DNA"/>
</dbReference>
<proteinExistence type="predicted"/>
<gene>
    <name evidence="1" type="ORF">M501DRAFT_998608</name>
</gene>
<sequence length="369" mass="43113">MPATTYRIVNGVAPESINGVEPEVVNSVAPRIAHDVAHEVVPFAPFKRLPPEIKLRILEFLCADDLVVVRLSDPVTQENGVTYRDVSKGRSSNQPNYDTDSLPPLRTWLFYDQLSDSKTFTGMTPNQKLTISRVSRMFRTDAIEMFYKNTIFEFHQCLWTMLSFLKVQRQHKRLHLLKQLRFRVPVNSFFCDWYDPAYMELNSQTAGTLLTDILEIIAQIPQLSRTRWQPHPTKPMRLILRTSADVDPELEFKDFPVRTLTPYHAPILLQLKPSFILPPGEESQYTYLDWHREDQVKPIASRKQMQIARKDPNTLVVRPRDHVVREFKKYVKQNSLAVLDEEIHDLWKILADQIEDDVQLLRYVNMERA</sequence>